<dbReference type="OrthoDB" id="9814751at2"/>
<dbReference type="InterPro" id="IPR050807">
    <property type="entry name" value="TransReg_Diox_bact_type"/>
</dbReference>
<dbReference type="Pfam" id="PF01381">
    <property type="entry name" value="HTH_3"/>
    <property type="match status" value="1"/>
</dbReference>
<sequence>MEPSPILLAGGRIRHARSMQGLTLKALAAVAGCSESMISKIERGVAMPSISTLHRVARALGTNIAELTSQDEAPFSPIMRAHDRRIASFGDGQLNIHLERLMMPVRGQLLQGDIHVLDGKTDFEEAISHPGEEFGYLLEGSIELWVDGISYFLEEKDSFYFSSELPHRYRNPNPTRARILWINTPPTF</sequence>
<dbReference type="EMBL" id="PDNW01000004">
    <property type="protein sequence ID" value="PLC50617.1"/>
    <property type="molecule type" value="Genomic_DNA"/>
</dbReference>
<dbReference type="InterPro" id="IPR013096">
    <property type="entry name" value="Cupin_2"/>
</dbReference>
<proteinExistence type="predicted"/>
<dbReference type="CDD" id="cd02209">
    <property type="entry name" value="cupin_XRE_C"/>
    <property type="match status" value="1"/>
</dbReference>
<dbReference type="SUPFAM" id="SSF47413">
    <property type="entry name" value="lambda repressor-like DNA-binding domains"/>
    <property type="match status" value="1"/>
</dbReference>
<dbReference type="SUPFAM" id="SSF51182">
    <property type="entry name" value="RmlC-like cupins"/>
    <property type="match status" value="1"/>
</dbReference>
<dbReference type="Pfam" id="PF07883">
    <property type="entry name" value="Cupin_2"/>
    <property type="match status" value="1"/>
</dbReference>
<dbReference type="GO" id="GO:0003700">
    <property type="term" value="F:DNA-binding transcription factor activity"/>
    <property type="evidence" value="ECO:0007669"/>
    <property type="project" value="TreeGrafter"/>
</dbReference>
<evidence type="ECO:0000313" key="3">
    <source>
        <dbReference type="EMBL" id="PLC50617.1"/>
    </source>
</evidence>
<dbReference type="Proteomes" id="UP000234190">
    <property type="component" value="Unassembled WGS sequence"/>
</dbReference>
<keyword evidence="4" id="KW-1185">Reference proteome</keyword>
<reference evidence="3 4" key="1">
    <citation type="submission" date="2017-10" db="EMBL/GenBank/DDBJ databases">
        <title>Two draft genome sequences of Pusillimonas sp. strains isolated from a nitrate- and radionuclide-contaminated groundwater in Russia.</title>
        <authorList>
            <person name="Grouzdev D.S."/>
            <person name="Tourova T.P."/>
            <person name="Goeva M.A."/>
            <person name="Babich T.L."/>
            <person name="Sokolova D.S."/>
            <person name="Abdullin R."/>
            <person name="Poltaraus A.B."/>
            <person name="Toshchakov S.V."/>
            <person name="Nazina T.N."/>
        </authorList>
    </citation>
    <scope>NUCLEOTIDE SEQUENCE [LARGE SCALE GENOMIC DNA]</scope>
    <source>
        <strain evidence="3 4">JR1/69-3-13</strain>
    </source>
</reference>
<evidence type="ECO:0000313" key="4">
    <source>
        <dbReference type="Proteomes" id="UP000234190"/>
    </source>
</evidence>
<dbReference type="InterPro" id="IPR001387">
    <property type="entry name" value="Cro/C1-type_HTH"/>
</dbReference>
<accession>A0A2N4U6J3</accession>
<dbReference type="PANTHER" id="PTHR46797">
    <property type="entry name" value="HTH-TYPE TRANSCRIPTIONAL REGULATOR"/>
    <property type="match status" value="1"/>
</dbReference>
<dbReference type="PANTHER" id="PTHR46797:SF2">
    <property type="entry name" value="TRANSCRIPTIONAL REGULATOR"/>
    <property type="match status" value="1"/>
</dbReference>
<dbReference type="InterPro" id="IPR014710">
    <property type="entry name" value="RmlC-like_jellyroll"/>
</dbReference>
<keyword evidence="1" id="KW-0238">DNA-binding</keyword>
<evidence type="ECO:0000259" key="2">
    <source>
        <dbReference type="PROSITE" id="PS50943"/>
    </source>
</evidence>
<evidence type="ECO:0000256" key="1">
    <source>
        <dbReference type="ARBA" id="ARBA00023125"/>
    </source>
</evidence>
<comment type="caution">
    <text evidence="3">The sequence shown here is derived from an EMBL/GenBank/DDBJ whole genome shotgun (WGS) entry which is preliminary data.</text>
</comment>
<protein>
    <submittedName>
        <fullName evidence="3">XRE family transcriptional regulator</fullName>
    </submittedName>
</protein>
<dbReference type="Gene3D" id="2.60.120.10">
    <property type="entry name" value="Jelly Rolls"/>
    <property type="match status" value="1"/>
</dbReference>
<dbReference type="PROSITE" id="PS50943">
    <property type="entry name" value="HTH_CROC1"/>
    <property type="match status" value="1"/>
</dbReference>
<dbReference type="SMART" id="SM00530">
    <property type="entry name" value="HTH_XRE"/>
    <property type="match status" value="1"/>
</dbReference>
<dbReference type="RefSeq" id="WP_102073161.1">
    <property type="nucleotide sequence ID" value="NZ_PDNW01000004.1"/>
</dbReference>
<dbReference type="AlphaFoldDB" id="A0A2N4U6J3"/>
<name>A0A2N4U6J3_9BURK</name>
<dbReference type="InterPro" id="IPR011051">
    <property type="entry name" value="RmlC_Cupin_sf"/>
</dbReference>
<dbReference type="InterPro" id="IPR010982">
    <property type="entry name" value="Lambda_DNA-bd_dom_sf"/>
</dbReference>
<dbReference type="CDD" id="cd00093">
    <property type="entry name" value="HTH_XRE"/>
    <property type="match status" value="1"/>
</dbReference>
<feature type="domain" description="HTH cro/C1-type" evidence="2">
    <location>
        <begin position="13"/>
        <end position="67"/>
    </location>
</feature>
<dbReference type="Gene3D" id="1.10.260.40">
    <property type="entry name" value="lambda repressor-like DNA-binding domains"/>
    <property type="match status" value="1"/>
</dbReference>
<gene>
    <name evidence="3" type="ORF">CR159_06295</name>
</gene>
<dbReference type="GO" id="GO:0003677">
    <property type="term" value="F:DNA binding"/>
    <property type="evidence" value="ECO:0007669"/>
    <property type="project" value="UniProtKB-KW"/>
</dbReference>
<organism evidence="3 4">
    <name type="scientific">Pollutimonas subterranea</name>
    <dbReference type="NCBI Taxonomy" id="2045210"/>
    <lineage>
        <taxon>Bacteria</taxon>
        <taxon>Pseudomonadati</taxon>
        <taxon>Pseudomonadota</taxon>
        <taxon>Betaproteobacteria</taxon>
        <taxon>Burkholderiales</taxon>
        <taxon>Alcaligenaceae</taxon>
        <taxon>Pollutimonas</taxon>
    </lineage>
</organism>
<dbReference type="GO" id="GO:0005829">
    <property type="term" value="C:cytosol"/>
    <property type="evidence" value="ECO:0007669"/>
    <property type="project" value="TreeGrafter"/>
</dbReference>